<reference evidence="7 8" key="1">
    <citation type="submission" date="2017-05" db="EMBL/GenBank/DDBJ databases">
        <title>Genome Analysis of Maritalea myrionectae HL2708#5.</title>
        <authorList>
            <consortium name="Cotde Inc.-PKNU"/>
            <person name="Jang D."/>
            <person name="Oh H.-M."/>
        </authorList>
    </citation>
    <scope>NUCLEOTIDE SEQUENCE [LARGE SCALE GENOMIC DNA]</scope>
    <source>
        <strain evidence="7 8">HL2708#5</strain>
    </source>
</reference>
<evidence type="ECO:0000259" key="6">
    <source>
        <dbReference type="Pfam" id="PF04263"/>
    </source>
</evidence>
<dbReference type="InterPro" id="IPR036371">
    <property type="entry name" value="TPK_B1-bd_sf"/>
</dbReference>
<evidence type="ECO:0000313" key="7">
    <source>
        <dbReference type="EMBL" id="AVX03380.1"/>
    </source>
</evidence>
<name>A0A2R4MBL0_9HYPH</name>
<dbReference type="InterPro" id="IPR007371">
    <property type="entry name" value="TPK_catalytic"/>
</dbReference>
<dbReference type="InterPro" id="IPR006282">
    <property type="entry name" value="Thi_PPkinase"/>
</dbReference>
<dbReference type="Proteomes" id="UP000258927">
    <property type="component" value="Chromosome"/>
</dbReference>
<dbReference type="EC" id="2.7.6.2" evidence="5"/>
<gene>
    <name evidence="7" type="ORF">MXMO3_00848</name>
</gene>
<dbReference type="KEGG" id="mmyr:MXMO3_00848"/>
<dbReference type="GO" id="GO:0004788">
    <property type="term" value="F:thiamine diphosphokinase activity"/>
    <property type="evidence" value="ECO:0007669"/>
    <property type="project" value="UniProtKB-UniRule"/>
</dbReference>
<dbReference type="NCBIfam" id="TIGR01378">
    <property type="entry name" value="thi_PPkinase"/>
    <property type="match status" value="1"/>
</dbReference>
<dbReference type="InterPro" id="IPR036759">
    <property type="entry name" value="TPK_catalytic_sf"/>
</dbReference>
<sequence length="236" mass="25581">MRQDNHVFPELEYDTPVVVLGGGFVEIAELQRLVAKGYPVVAADGAAHVALAAGVPIAAIIGDMDSYVPVHNLPKETQIVHVPEQATTDFEKCLYRTKAPTYICLGMIGKRFDHSLAALHAAQKYGQTKKLILVDETDVIAVISGPVSFDVPVETRISVYPLSAIEMDYSKGLAYPLDGLCLAQGDVISTSNCAVEPNIEIVPHGDHAQPYLLILPNQFLDVLTEIEMSNVSAPRF</sequence>
<dbReference type="AlphaFoldDB" id="A0A2R4MBL0"/>
<evidence type="ECO:0000256" key="4">
    <source>
        <dbReference type="ARBA" id="ARBA00022840"/>
    </source>
</evidence>
<keyword evidence="2" id="KW-0547">Nucleotide-binding</keyword>
<keyword evidence="3 7" id="KW-0418">Kinase</keyword>
<dbReference type="RefSeq" id="WP_117395040.1">
    <property type="nucleotide sequence ID" value="NZ_CP021330.1"/>
</dbReference>
<dbReference type="EMBL" id="CP021330">
    <property type="protein sequence ID" value="AVX03380.1"/>
    <property type="molecule type" value="Genomic_DNA"/>
</dbReference>
<dbReference type="CDD" id="cd07995">
    <property type="entry name" value="TPK"/>
    <property type="match status" value="1"/>
</dbReference>
<dbReference type="GO" id="GO:0009229">
    <property type="term" value="P:thiamine diphosphate biosynthetic process"/>
    <property type="evidence" value="ECO:0007669"/>
    <property type="project" value="InterPro"/>
</dbReference>
<evidence type="ECO:0000313" key="8">
    <source>
        <dbReference type="Proteomes" id="UP000258927"/>
    </source>
</evidence>
<feature type="domain" description="Thiamin pyrophosphokinase catalytic" evidence="6">
    <location>
        <begin position="33"/>
        <end position="128"/>
    </location>
</feature>
<dbReference type="STRING" id="1122213.GCA_000423365_01950"/>
<keyword evidence="4" id="KW-0067">ATP-binding</keyword>
<dbReference type="PANTHER" id="PTHR41299:SF1">
    <property type="entry name" value="THIAMINE PYROPHOSPHOKINASE"/>
    <property type="match status" value="1"/>
</dbReference>
<evidence type="ECO:0000256" key="2">
    <source>
        <dbReference type="ARBA" id="ARBA00022741"/>
    </source>
</evidence>
<proteinExistence type="predicted"/>
<evidence type="ECO:0000256" key="1">
    <source>
        <dbReference type="ARBA" id="ARBA00022679"/>
    </source>
</evidence>
<dbReference type="GO" id="GO:0006772">
    <property type="term" value="P:thiamine metabolic process"/>
    <property type="evidence" value="ECO:0007669"/>
    <property type="project" value="UniProtKB-UniRule"/>
</dbReference>
<protein>
    <recommendedName>
        <fullName evidence="5">Thiamine diphosphokinase</fullName>
        <ecNumber evidence="5">2.7.6.2</ecNumber>
    </recommendedName>
</protein>
<dbReference type="Pfam" id="PF04263">
    <property type="entry name" value="TPK_catalytic"/>
    <property type="match status" value="1"/>
</dbReference>
<dbReference type="GO" id="GO:0016301">
    <property type="term" value="F:kinase activity"/>
    <property type="evidence" value="ECO:0007669"/>
    <property type="project" value="UniProtKB-KW"/>
</dbReference>
<keyword evidence="1" id="KW-0808">Transferase</keyword>
<keyword evidence="8" id="KW-1185">Reference proteome</keyword>
<dbReference type="Gene3D" id="3.40.50.10240">
    <property type="entry name" value="Thiamin pyrophosphokinase, catalytic domain"/>
    <property type="match status" value="1"/>
</dbReference>
<dbReference type="GO" id="GO:0005524">
    <property type="term" value="F:ATP binding"/>
    <property type="evidence" value="ECO:0007669"/>
    <property type="project" value="UniProtKB-KW"/>
</dbReference>
<evidence type="ECO:0000256" key="3">
    <source>
        <dbReference type="ARBA" id="ARBA00022777"/>
    </source>
</evidence>
<dbReference type="PANTHER" id="PTHR41299">
    <property type="entry name" value="THIAMINE PYROPHOSPHOKINASE"/>
    <property type="match status" value="1"/>
</dbReference>
<dbReference type="SUPFAM" id="SSF63999">
    <property type="entry name" value="Thiamin pyrophosphokinase, catalytic domain"/>
    <property type="match status" value="1"/>
</dbReference>
<accession>A0A2R4MBL0</accession>
<evidence type="ECO:0000256" key="5">
    <source>
        <dbReference type="NCBIfam" id="TIGR01378"/>
    </source>
</evidence>
<dbReference type="InterPro" id="IPR053149">
    <property type="entry name" value="TPK"/>
</dbReference>
<dbReference type="SUPFAM" id="SSF63862">
    <property type="entry name" value="Thiamin pyrophosphokinase, substrate-binding domain"/>
    <property type="match status" value="1"/>
</dbReference>
<organism evidence="7 8">
    <name type="scientific">Maritalea myrionectae</name>
    <dbReference type="NCBI Taxonomy" id="454601"/>
    <lineage>
        <taxon>Bacteria</taxon>
        <taxon>Pseudomonadati</taxon>
        <taxon>Pseudomonadota</taxon>
        <taxon>Alphaproteobacteria</taxon>
        <taxon>Hyphomicrobiales</taxon>
        <taxon>Devosiaceae</taxon>
        <taxon>Maritalea</taxon>
    </lineage>
</organism>